<dbReference type="SUPFAM" id="SSF52058">
    <property type="entry name" value="L domain-like"/>
    <property type="match status" value="1"/>
</dbReference>
<evidence type="ECO:0000256" key="5">
    <source>
        <dbReference type="ARBA" id="ARBA00022679"/>
    </source>
</evidence>
<evidence type="ECO:0000256" key="9">
    <source>
        <dbReference type="ARBA" id="ARBA00022777"/>
    </source>
</evidence>
<evidence type="ECO:0000256" key="11">
    <source>
        <dbReference type="ARBA" id="ARBA00022989"/>
    </source>
</evidence>
<sequence length="1126" mass="126786">MSQSEVYTLSSSGGTTLCRIESSDENASHQSTNTHRPDTLRRGHIGSEHQKRHPLQAVMKDITDILFEEEDDEVCPCCDFPRRTPHAPGSKPAEEPNQQQSSTNDYGVAGENKQVEEYVESIEKKRSAAGVGGVVLSFFLYTTALVVSSGLIFYDKFSWLDFLKVSDYNRDSWILTLILLSVLVVYSFIVGFKNTIREDGIHEPYRWLPLVFTSVAFPLIMAEPTRRWLIDLGFLDAQFFGQYIKGCVDGNWKCLSTSGILIAFIFTYVGYILLLFGLVFQYKIGMRYEEIRKREMIKRRVSSRQASLRNSRIRSPPCSFTDPMDYLVVKCDQTNGMVMSLTLRGLNGTLSSKIGCSSSCFLDLNFLQVCLEITGFVVGPLPSLGNLTHLQNLSIKDNQIGSEAPDLRNLTQLTVIDLSNNSFTGELPTYWCKQTAQIRNITVRDNRHEPDRSSSLAHPKFDQARVFAAQQESADLSSHRFRFFTRELHIPRIGYECDLPPECIQIGYRMPKLQKIYLSNNHLNGSITSLLNDLDLKKNDPSGDLSFLRGNSLSGSIPSFFNAKNFSHLQSIDLSDNKFNLIADGDLADLSPSCNIVNNDFSCFTLQHLNSSCISNHSKTCPLELLEQKGRLISPTDARNILEEYSPTNQAIEAIVAVTTALLRTTTTFRYSSGNLSLSLQTYNRNGSNASNIENDIGNINCSISIPLSAVSTQQRDDLSITTESVYRVRRVIGAQVFDEAGREIEIKDTTEKINITMGIVDSISPHQKAVCQWWNETGKMWSRDGCDAYIDDFYLVVCMCNHLTNFSVAAIDVATKGSDSKMMIVIIVCCGVGGLILITILSVIIFKFRARRKYRAMEDIGMNSTIEEDAVEYEEKIAESESSQVWRAKYSDTTMVAVKKMKRMKEQFSEECRLMKSLHHPNIVQYLGHNVTESYVVMEWMSEGNLAEYMRSLKLSVDTVLTIASGVSKGLSYIASMGRVHTAIIPTKILIIGRGTVTAKLCSFSCIVDEGSAVERGEKSMCMGPEVEREGRWIASEHIWNIGVLLWAMSTGRTDVYNRRERVSIHPEDVSDERVAEMIRESVKERREGRITLSELTKRMATEEKKKNWVTPQPHEIDGNVYVEQ</sequence>
<evidence type="ECO:0000256" key="2">
    <source>
        <dbReference type="ARBA" id="ARBA00012513"/>
    </source>
</evidence>
<keyword evidence="5" id="KW-0808">Transferase</keyword>
<dbReference type="InterPro" id="IPR057244">
    <property type="entry name" value="GAIN_B"/>
</dbReference>
<evidence type="ECO:0000256" key="16">
    <source>
        <dbReference type="SAM" id="MobiDB-lite"/>
    </source>
</evidence>
<dbReference type="SUPFAM" id="SSF56112">
    <property type="entry name" value="Protein kinase-like (PK-like)"/>
    <property type="match status" value="1"/>
</dbReference>
<dbReference type="GO" id="GO:0005524">
    <property type="term" value="F:ATP binding"/>
    <property type="evidence" value="ECO:0007669"/>
    <property type="project" value="UniProtKB-KW"/>
</dbReference>
<keyword evidence="6 17" id="KW-0812">Transmembrane</keyword>
<evidence type="ECO:0000259" key="18">
    <source>
        <dbReference type="PROSITE" id="PS50011"/>
    </source>
</evidence>
<evidence type="ECO:0000256" key="8">
    <source>
        <dbReference type="ARBA" id="ARBA00022741"/>
    </source>
</evidence>
<organism evidence="20 21">
    <name type="scientific">Planoprotostelium fungivorum</name>
    <dbReference type="NCBI Taxonomy" id="1890364"/>
    <lineage>
        <taxon>Eukaryota</taxon>
        <taxon>Amoebozoa</taxon>
        <taxon>Evosea</taxon>
        <taxon>Variosea</taxon>
        <taxon>Cavosteliida</taxon>
        <taxon>Cavosteliaceae</taxon>
        <taxon>Planoprotostelium</taxon>
    </lineage>
</organism>
<feature type="region of interest" description="Disordered" evidence="16">
    <location>
        <begin position="1"/>
        <end position="42"/>
    </location>
</feature>
<feature type="transmembrane region" description="Helical" evidence="17">
    <location>
        <begin position="260"/>
        <end position="284"/>
    </location>
</feature>
<comment type="catalytic activity">
    <reaction evidence="15">
        <text>L-seryl-[protein] + ATP = O-phospho-L-seryl-[protein] + ADP + H(+)</text>
        <dbReference type="Rhea" id="RHEA:17989"/>
        <dbReference type="Rhea" id="RHEA-COMP:9863"/>
        <dbReference type="Rhea" id="RHEA-COMP:11604"/>
        <dbReference type="ChEBI" id="CHEBI:15378"/>
        <dbReference type="ChEBI" id="CHEBI:29999"/>
        <dbReference type="ChEBI" id="CHEBI:30616"/>
        <dbReference type="ChEBI" id="CHEBI:83421"/>
        <dbReference type="ChEBI" id="CHEBI:456216"/>
        <dbReference type="EC" id="2.7.11.1"/>
    </reaction>
</comment>
<keyword evidence="3" id="KW-0723">Serine/threonine-protein kinase</keyword>
<dbReference type="AlphaFoldDB" id="A0A2P6NYU0"/>
<dbReference type="Pfam" id="PF01825">
    <property type="entry name" value="GPS"/>
    <property type="match status" value="1"/>
</dbReference>
<dbReference type="Pfam" id="PF00560">
    <property type="entry name" value="LRR_1"/>
    <property type="match status" value="1"/>
</dbReference>
<evidence type="ECO:0000256" key="14">
    <source>
        <dbReference type="ARBA" id="ARBA00047899"/>
    </source>
</evidence>
<reference evidence="20 21" key="1">
    <citation type="journal article" date="2018" name="Genome Biol. Evol.">
        <title>Multiple Roots of Fruiting Body Formation in Amoebozoa.</title>
        <authorList>
            <person name="Hillmann F."/>
            <person name="Forbes G."/>
            <person name="Novohradska S."/>
            <person name="Ferling I."/>
            <person name="Riege K."/>
            <person name="Groth M."/>
            <person name="Westermann M."/>
            <person name="Marz M."/>
            <person name="Spaller T."/>
            <person name="Winckler T."/>
            <person name="Schaap P."/>
            <person name="Glockner G."/>
        </authorList>
    </citation>
    <scope>NUCLEOTIDE SEQUENCE [LARGE SCALE GENOMIC DNA]</scope>
    <source>
        <strain evidence="20 21">Jena</strain>
    </source>
</reference>
<gene>
    <name evidence="20" type="ORF">PROFUN_01847</name>
</gene>
<name>A0A2P6NYU0_9EUKA</name>
<feature type="region of interest" description="Disordered" evidence="16">
    <location>
        <begin position="85"/>
        <end position="110"/>
    </location>
</feature>
<comment type="caution">
    <text evidence="20">The sequence shown here is derived from an EMBL/GenBank/DDBJ whole genome shotgun (WGS) entry which is preliminary data.</text>
</comment>
<dbReference type="PANTHER" id="PTHR48006:SF102">
    <property type="entry name" value="LEUCINE-RICH REPEAT-CONTAINING PROTEIN DDB_G0281931-RELATED"/>
    <property type="match status" value="1"/>
</dbReference>
<dbReference type="InterPro" id="IPR001245">
    <property type="entry name" value="Ser-Thr/Tyr_kinase_cat_dom"/>
</dbReference>
<dbReference type="InterPro" id="IPR032675">
    <property type="entry name" value="LRR_dom_sf"/>
</dbReference>
<feature type="domain" description="GAIN-B" evidence="19">
    <location>
        <begin position="667"/>
        <end position="820"/>
    </location>
</feature>
<evidence type="ECO:0000313" key="20">
    <source>
        <dbReference type="EMBL" id="PRP89127.1"/>
    </source>
</evidence>
<keyword evidence="4" id="KW-0433">Leucine-rich repeat</keyword>
<evidence type="ECO:0000256" key="15">
    <source>
        <dbReference type="ARBA" id="ARBA00048679"/>
    </source>
</evidence>
<dbReference type="GO" id="GO:0016020">
    <property type="term" value="C:membrane"/>
    <property type="evidence" value="ECO:0007669"/>
    <property type="project" value="UniProtKB-SubCell"/>
</dbReference>
<keyword evidence="8" id="KW-0547">Nucleotide-binding</keyword>
<evidence type="ECO:0000313" key="21">
    <source>
        <dbReference type="Proteomes" id="UP000241769"/>
    </source>
</evidence>
<keyword evidence="7" id="KW-0677">Repeat</keyword>
<evidence type="ECO:0000256" key="3">
    <source>
        <dbReference type="ARBA" id="ARBA00022527"/>
    </source>
</evidence>
<evidence type="ECO:0000256" key="4">
    <source>
        <dbReference type="ARBA" id="ARBA00022614"/>
    </source>
</evidence>
<keyword evidence="9" id="KW-0418">Kinase</keyword>
<comment type="subcellular location">
    <subcellularLocation>
        <location evidence="1">Membrane</location>
    </subcellularLocation>
</comment>
<proteinExistence type="predicted"/>
<dbReference type="EC" id="2.7.11.1" evidence="2"/>
<evidence type="ECO:0000259" key="19">
    <source>
        <dbReference type="PROSITE" id="PS50221"/>
    </source>
</evidence>
<dbReference type="PROSITE" id="PS50011">
    <property type="entry name" value="PROTEIN_KINASE_DOM"/>
    <property type="match status" value="1"/>
</dbReference>
<evidence type="ECO:0000256" key="12">
    <source>
        <dbReference type="ARBA" id="ARBA00023136"/>
    </source>
</evidence>
<dbReference type="CDD" id="cd12087">
    <property type="entry name" value="TM_EGFR-like"/>
    <property type="match status" value="1"/>
</dbReference>
<comment type="catalytic activity">
    <reaction evidence="14">
        <text>L-threonyl-[protein] + ATP = O-phospho-L-threonyl-[protein] + ADP + H(+)</text>
        <dbReference type="Rhea" id="RHEA:46608"/>
        <dbReference type="Rhea" id="RHEA-COMP:11060"/>
        <dbReference type="Rhea" id="RHEA-COMP:11605"/>
        <dbReference type="ChEBI" id="CHEBI:15378"/>
        <dbReference type="ChEBI" id="CHEBI:30013"/>
        <dbReference type="ChEBI" id="CHEBI:30616"/>
        <dbReference type="ChEBI" id="CHEBI:61977"/>
        <dbReference type="ChEBI" id="CHEBI:456216"/>
        <dbReference type="EC" id="2.7.11.1"/>
    </reaction>
</comment>
<evidence type="ECO:0000256" key="7">
    <source>
        <dbReference type="ARBA" id="ARBA00022737"/>
    </source>
</evidence>
<feature type="transmembrane region" description="Helical" evidence="17">
    <location>
        <begin position="173"/>
        <end position="192"/>
    </location>
</feature>
<dbReference type="OrthoDB" id="26095at2759"/>
<dbReference type="Gene3D" id="3.80.10.10">
    <property type="entry name" value="Ribonuclease Inhibitor"/>
    <property type="match status" value="1"/>
</dbReference>
<feature type="transmembrane region" description="Helical" evidence="17">
    <location>
        <begin position="824"/>
        <end position="847"/>
    </location>
</feature>
<feature type="compositionally biased region" description="Polar residues" evidence="16">
    <location>
        <begin position="96"/>
        <end position="105"/>
    </location>
</feature>
<dbReference type="InterPro" id="IPR000203">
    <property type="entry name" value="GPS"/>
</dbReference>
<evidence type="ECO:0000256" key="13">
    <source>
        <dbReference type="ARBA" id="ARBA00023157"/>
    </source>
</evidence>
<feature type="domain" description="Protein kinase" evidence="18">
    <location>
        <begin position="872"/>
        <end position="1111"/>
    </location>
</feature>
<dbReference type="InterPro" id="IPR011009">
    <property type="entry name" value="Kinase-like_dom_sf"/>
</dbReference>
<feature type="transmembrane region" description="Helical" evidence="17">
    <location>
        <begin position="131"/>
        <end position="153"/>
    </location>
</feature>
<keyword evidence="12 17" id="KW-0472">Membrane</keyword>
<dbReference type="PANTHER" id="PTHR48006">
    <property type="entry name" value="LEUCINE-RICH REPEAT-CONTAINING PROTEIN DDB_G0281931-RELATED"/>
    <property type="match status" value="1"/>
</dbReference>
<dbReference type="GO" id="GO:0004674">
    <property type="term" value="F:protein serine/threonine kinase activity"/>
    <property type="evidence" value="ECO:0007669"/>
    <property type="project" value="UniProtKB-KW"/>
</dbReference>
<dbReference type="PROSITE" id="PS50221">
    <property type="entry name" value="GAIN_B"/>
    <property type="match status" value="1"/>
</dbReference>
<dbReference type="Gene3D" id="1.10.510.10">
    <property type="entry name" value="Transferase(Phosphotransferase) domain 1"/>
    <property type="match status" value="1"/>
</dbReference>
<dbReference type="InterPro" id="IPR001611">
    <property type="entry name" value="Leu-rich_rpt"/>
</dbReference>
<dbReference type="InterPro" id="IPR046338">
    <property type="entry name" value="GAIN_dom_sf"/>
</dbReference>
<evidence type="ECO:0000256" key="17">
    <source>
        <dbReference type="SAM" id="Phobius"/>
    </source>
</evidence>
<evidence type="ECO:0000256" key="6">
    <source>
        <dbReference type="ARBA" id="ARBA00022692"/>
    </source>
</evidence>
<keyword evidence="13" id="KW-1015">Disulfide bond</keyword>
<feature type="compositionally biased region" description="Polar residues" evidence="16">
    <location>
        <begin position="1"/>
        <end position="15"/>
    </location>
</feature>
<evidence type="ECO:0000256" key="10">
    <source>
        <dbReference type="ARBA" id="ARBA00022840"/>
    </source>
</evidence>
<dbReference type="SMART" id="SM00303">
    <property type="entry name" value="GPS"/>
    <property type="match status" value="1"/>
</dbReference>
<accession>A0A2P6NYU0</accession>
<evidence type="ECO:0000256" key="1">
    <source>
        <dbReference type="ARBA" id="ARBA00004370"/>
    </source>
</evidence>
<keyword evidence="10" id="KW-0067">ATP-binding</keyword>
<dbReference type="Pfam" id="PF07714">
    <property type="entry name" value="PK_Tyr_Ser-Thr"/>
    <property type="match status" value="1"/>
</dbReference>
<keyword evidence="21" id="KW-1185">Reference proteome</keyword>
<keyword evidence="11 17" id="KW-1133">Transmembrane helix</keyword>
<dbReference type="InParanoid" id="A0A2P6NYU0"/>
<dbReference type="Proteomes" id="UP000241769">
    <property type="component" value="Unassembled WGS sequence"/>
</dbReference>
<dbReference type="Gene3D" id="2.60.220.50">
    <property type="match status" value="1"/>
</dbReference>
<dbReference type="InterPro" id="IPR051824">
    <property type="entry name" value="LRR_Rcpt-Like_S/T_Kinase"/>
</dbReference>
<protein>
    <recommendedName>
        <fullName evidence="2">non-specific serine/threonine protein kinase</fullName>
        <ecNumber evidence="2">2.7.11.1</ecNumber>
    </recommendedName>
</protein>
<dbReference type="EMBL" id="MDYQ01000005">
    <property type="protein sequence ID" value="PRP89127.1"/>
    <property type="molecule type" value="Genomic_DNA"/>
</dbReference>
<dbReference type="InterPro" id="IPR000719">
    <property type="entry name" value="Prot_kinase_dom"/>
</dbReference>